<evidence type="ECO:0000313" key="4">
    <source>
        <dbReference type="Proteomes" id="UP000016931"/>
    </source>
</evidence>
<organism evidence="3 4">
    <name type="scientific">Sphaerulina musiva (strain SO2202)</name>
    <name type="common">Poplar stem canker fungus</name>
    <name type="synonym">Septoria musiva</name>
    <dbReference type="NCBI Taxonomy" id="692275"/>
    <lineage>
        <taxon>Eukaryota</taxon>
        <taxon>Fungi</taxon>
        <taxon>Dikarya</taxon>
        <taxon>Ascomycota</taxon>
        <taxon>Pezizomycotina</taxon>
        <taxon>Dothideomycetes</taxon>
        <taxon>Dothideomycetidae</taxon>
        <taxon>Mycosphaerellales</taxon>
        <taxon>Mycosphaerellaceae</taxon>
        <taxon>Sphaerulina</taxon>
    </lineage>
</organism>
<feature type="region of interest" description="Disordered" evidence="1">
    <location>
        <begin position="1"/>
        <end position="38"/>
    </location>
</feature>
<keyword evidence="2" id="KW-1133">Transmembrane helix</keyword>
<feature type="compositionally biased region" description="Polar residues" evidence="1">
    <location>
        <begin position="28"/>
        <end position="38"/>
    </location>
</feature>
<keyword evidence="2" id="KW-0472">Membrane</keyword>
<evidence type="ECO:0000256" key="1">
    <source>
        <dbReference type="SAM" id="MobiDB-lite"/>
    </source>
</evidence>
<keyword evidence="2" id="KW-0812">Transmembrane</keyword>
<dbReference type="HOGENOM" id="CLU_1653226_0_0_1"/>
<dbReference type="GeneID" id="27899711"/>
<feature type="compositionally biased region" description="Polar residues" evidence="1">
    <location>
        <begin position="1"/>
        <end position="12"/>
    </location>
</feature>
<reference evidence="3 4" key="1">
    <citation type="journal article" date="2012" name="PLoS Pathog.">
        <title>Diverse lifestyles and strategies of plant pathogenesis encoded in the genomes of eighteen Dothideomycetes fungi.</title>
        <authorList>
            <person name="Ohm R.A."/>
            <person name="Feau N."/>
            <person name="Henrissat B."/>
            <person name="Schoch C.L."/>
            <person name="Horwitz B.A."/>
            <person name="Barry K.W."/>
            <person name="Condon B.J."/>
            <person name="Copeland A.C."/>
            <person name="Dhillon B."/>
            <person name="Glaser F."/>
            <person name="Hesse C.N."/>
            <person name="Kosti I."/>
            <person name="LaButti K."/>
            <person name="Lindquist E.A."/>
            <person name="Lucas S."/>
            <person name="Salamov A.A."/>
            <person name="Bradshaw R.E."/>
            <person name="Ciuffetti L."/>
            <person name="Hamelin R.C."/>
            <person name="Kema G.H.J."/>
            <person name="Lawrence C."/>
            <person name="Scott J.A."/>
            <person name="Spatafora J.W."/>
            <person name="Turgeon B.G."/>
            <person name="de Wit P.J.G.M."/>
            <person name="Zhong S."/>
            <person name="Goodwin S.B."/>
            <person name="Grigoriev I.V."/>
        </authorList>
    </citation>
    <scope>NUCLEOTIDE SEQUENCE [LARGE SCALE GENOMIC DNA]</scope>
    <source>
        <strain evidence="3 4">SO2202</strain>
    </source>
</reference>
<evidence type="ECO:0000313" key="3">
    <source>
        <dbReference type="EMBL" id="EMF11663.1"/>
    </source>
</evidence>
<protein>
    <submittedName>
        <fullName evidence="3">Uncharacterized protein</fullName>
    </submittedName>
</protein>
<dbReference type="EMBL" id="KB456265">
    <property type="protein sequence ID" value="EMF11663.1"/>
    <property type="molecule type" value="Genomic_DNA"/>
</dbReference>
<gene>
    <name evidence="3" type="ORF">SEPMUDRAFT_133676</name>
</gene>
<name>N1QET7_SPHMS</name>
<accession>N1QET7</accession>
<sequence length="160" mass="17767">MAVRRTNATSTLTGGGRTDELESHRRLQSSPHEFSAASIQSASPFRCRRPRNFSMGWWDTVIDHDPNMELALGFVPDVTAGARDMWGLEEQIAPDSSSSLSGSLGLFRCSCRWRPGCRSRTNWLMKWGCCFTELVRVIIFVALVILSGKDVKMPPAGNTC</sequence>
<dbReference type="Proteomes" id="UP000016931">
    <property type="component" value="Unassembled WGS sequence"/>
</dbReference>
<dbReference type="RefSeq" id="XP_016759784.1">
    <property type="nucleotide sequence ID" value="XM_016902574.1"/>
</dbReference>
<dbReference type="AlphaFoldDB" id="N1QET7"/>
<feature type="transmembrane region" description="Helical" evidence="2">
    <location>
        <begin position="124"/>
        <end position="146"/>
    </location>
</feature>
<keyword evidence="4" id="KW-1185">Reference proteome</keyword>
<proteinExistence type="predicted"/>
<evidence type="ECO:0000256" key="2">
    <source>
        <dbReference type="SAM" id="Phobius"/>
    </source>
</evidence>